<evidence type="ECO:0000313" key="1">
    <source>
        <dbReference type="EMBL" id="CDR49824.1"/>
    </source>
</evidence>
<accession>A0A061BP72</accession>
<reference evidence="1" key="1">
    <citation type="journal article" date="2014" name="Genome Announc.">
        <title>Draft genome sequence of Rhodosporidium toruloides CECT1137, an oleaginous yeast of biotechnological interest.</title>
        <authorList>
            <person name="Morin N."/>
            <person name="Calcas X."/>
            <person name="Devillers H."/>
            <person name="Durrens P."/>
            <person name="Sherman D.J."/>
            <person name="Nicaud J.-M."/>
            <person name="Neuveglise C."/>
        </authorList>
    </citation>
    <scope>NUCLEOTIDE SEQUENCE</scope>
    <source>
        <strain evidence="1">CECT1137</strain>
    </source>
</reference>
<organism evidence="1">
    <name type="scientific">Rhodotorula toruloides</name>
    <name type="common">Yeast</name>
    <name type="synonym">Rhodosporidium toruloides</name>
    <dbReference type="NCBI Taxonomy" id="5286"/>
    <lineage>
        <taxon>Eukaryota</taxon>
        <taxon>Fungi</taxon>
        <taxon>Dikarya</taxon>
        <taxon>Basidiomycota</taxon>
        <taxon>Pucciniomycotina</taxon>
        <taxon>Microbotryomycetes</taxon>
        <taxon>Sporidiobolales</taxon>
        <taxon>Sporidiobolaceae</taxon>
        <taxon>Rhodotorula</taxon>
    </lineage>
</organism>
<dbReference type="AlphaFoldDB" id="A0A061BP72"/>
<proteinExistence type="predicted"/>
<dbReference type="EMBL" id="LK052970">
    <property type="protein sequence ID" value="CDR49824.1"/>
    <property type="molecule type" value="Genomic_DNA"/>
</dbReference>
<protein>
    <submittedName>
        <fullName evidence="1">RHTO0S35e00276g1_1</fullName>
    </submittedName>
</protein>
<gene>
    <name evidence="1" type="ORF">RHTO0S_35e00276g</name>
</gene>
<name>A0A061BP72_RHOTO</name>
<sequence length="131" mass="14402">MHQRDCFGLASYASLSPDTKCSRNGLTQTDYVQDQAFVLLSTLGAFVPKATAATCHTALAYPIAMSGVVPIQPLSPRSLIFNRAPNLRLHNHISPPVASHPRPLVLSSFVFERFVRSHMMLVLADLSLPRM</sequence>